<dbReference type="SUPFAM" id="SSF51735">
    <property type="entry name" value="NAD(P)-binding Rossmann-fold domains"/>
    <property type="match status" value="1"/>
</dbReference>
<organism evidence="4 5">
    <name type="scientific">Mumia flava</name>
    <dbReference type="NCBI Taxonomy" id="1348852"/>
    <lineage>
        <taxon>Bacteria</taxon>
        <taxon>Bacillati</taxon>
        <taxon>Actinomycetota</taxon>
        <taxon>Actinomycetes</taxon>
        <taxon>Propionibacteriales</taxon>
        <taxon>Nocardioidaceae</taxon>
        <taxon>Mumia</taxon>
    </lineage>
</organism>
<evidence type="ECO:0000256" key="3">
    <source>
        <dbReference type="RuleBase" id="RU000363"/>
    </source>
</evidence>
<evidence type="ECO:0000256" key="2">
    <source>
        <dbReference type="ARBA" id="ARBA00023002"/>
    </source>
</evidence>
<protein>
    <submittedName>
        <fullName evidence="4">Short-subunit dehydrogenase</fullName>
    </submittedName>
</protein>
<comment type="similarity">
    <text evidence="1 3">Belongs to the short-chain dehydrogenases/reductases (SDR) family.</text>
</comment>
<accession>A0A2M9B7T6</accession>
<dbReference type="InterPro" id="IPR020904">
    <property type="entry name" value="Sc_DH/Rdtase_CS"/>
</dbReference>
<dbReference type="PANTHER" id="PTHR44196:SF1">
    <property type="entry name" value="DEHYDROGENASE_REDUCTASE SDR FAMILY MEMBER 7B"/>
    <property type="match status" value="1"/>
</dbReference>
<dbReference type="PRINTS" id="PR00080">
    <property type="entry name" value="SDRFAMILY"/>
</dbReference>
<keyword evidence="5" id="KW-1185">Reference proteome</keyword>
<proteinExistence type="inferred from homology"/>
<dbReference type="AlphaFoldDB" id="A0A2M9B7T6"/>
<evidence type="ECO:0000313" key="5">
    <source>
        <dbReference type="Proteomes" id="UP000230842"/>
    </source>
</evidence>
<reference evidence="4 5" key="1">
    <citation type="submission" date="2017-11" db="EMBL/GenBank/DDBJ databases">
        <title>Genomic Encyclopedia of Archaeal and Bacterial Type Strains, Phase II (KMG-II): From Individual Species to Whole Genera.</title>
        <authorList>
            <person name="Goeker M."/>
        </authorList>
    </citation>
    <scope>NUCLEOTIDE SEQUENCE [LARGE SCALE GENOMIC DNA]</scope>
    <source>
        <strain evidence="4 5">DSM 27763</strain>
    </source>
</reference>
<evidence type="ECO:0000256" key="1">
    <source>
        <dbReference type="ARBA" id="ARBA00006484"/>
    </source>
</evidence>
<dbReference type="PRINTS" id="PR00081">
    <property type="entry name" value="GDHRDH"/>
</dbReference>
<dbReference type="Gene3D" id="3.40.50.720">
    <property type="entry name" value="NAD(P)-binding Rossmann-like Domain"/>
    <property type="match status" value="1"/>
</dbReference>
<evidence type="ECO:0000313" key="4">
    <source>
        <dbReference type="EMBL" id="PJJ53981.1"/>
    </source>
</evidence>
<dbReference type="Pfam" id="PF00106">
    <property type="entry name" value="adh_short"/>
    <property type="match status" value="1"/>
</dbReference>
<dbReference type="PROSITE" id="PS00061">
    <property type="entry name" value="ADH_SHORT"/>
    <property type="match status" value="1"/>
</dbReference>
<keyword evidence="2" id="KW-0560">Oxidoreductase</keyword>
<name>A0A2M9B7T6_9ACTN</name>
<dbReference type="GO" id="GO:0016020">
    <property type="term" value="C:membrane"/>
    <property type="evidence" value="ECO:0007669"/>
    <property type="project" value="TreeGrafter"/>
</dbReference>
<dbReference type="InterPro" id="IPR002347">
    <property type="entry name" value="SDR_fam"/>
</dbReference>
<gene>
    <name evidence="4" type="ORF">CLV56_3483</name>
</gene>
<dbReference type="InterPro" id="IPR036291">
    <property type="entry name" value="NAD(P)-bd_dom_sf"/>
</dbReference>
<dbReference type="PANTHER" id="PTHR44196">
    <property type="entry name" value="DEHYDROGENASE/REDUCTASE SDR FAMILY MEMBER 7B"/>
    <property type="match status" value="1"/>
</dbReference>
<dbReference type="Proteomes" id="UP000230842">
    <property type="component" value="Unassembled WGS sequence"/>
</dbReference>
<dbReference type="GO" id="GO:0016491">
    <property type="term" value="F:oxidoreductase activity"/>
    <property type="evidence" value="ECO:0007669"/>
    <property type="project" value="UniProtKB-KW"/>
</dbReference>
<sequence length="271" mass="28336">MTAARIAPGPLRVRDTLRGAVRVAGMTQPVAVITGAAGAIGSRLVVRFREAGYVVVGLDLPALVGDDEAMVGCDITDEASVAGAFEQVLERAGRIDVLVNNAGISAIGAFADHGVDVHRRVMEVDYLGVVACTQAALPAVVASRGRLVLIGSVTGFAPVLGRPAYVAAKHAATGLYEALRPELAGSGVGVTVVHPTFVTGGMGEAADRASGTERATSGPEVTSDDVARAVVDGVVRRRERVLVGRTARLSWYVSRLFPRLYVRLMTRRLAR</sequence>
<comment type="caution">
    <text evidence="4">The sequence shown here is derived from an EMBL/GenBank/DDBJ whole genome shotgun (WGS) entry which is preliminary data.</text>
</comment>
<dbReference type="EMBL" id="PGEZ01000002">
    <property type="protein sequence ID" value="PJJ53981.1"/>
    <property type="molecule type" value="Genomic_DNA"/>
</dbReference>